<dbReference type="EMBL" id="MJEH01000011">
    <property type="protein sequence ID" value="OEH93632.1"/>
    <property type="molecule type" value="Genomic_DNA"/>
</dbReference>
<dbReference type="AlphaFoldDB" id="A0A1E5LHR7"/>
<evidence type="ECO:0000313" key="3">
    <source>
        <dbReference type="Proteomes" id="UP000095209"/>
    </source>
</evidence>
<keyword evidence="1" id="KW-0812">Transmembrane</keyword>
<keyword evidence="3" id="KW-1185">Reference proteome</keyword>
<comment type="caution">
    <text evidence="2">The sequence shown here is derived from an EMBL/GenBank/DDBJ whole genome shotgun (WGS) entry which is preliminary data.</text>
</comment>
<organism evidence="2 3">
    <name type="scientific">Bacillus solimangrovi</name>
    <dbReference type="NCBI Taxonomy" id="1305675"/>
    <lineage>
        <taxon>Bacteria</taxon>
        <taxon>Bacillati</taxon>
        <taxon>Bacillota</taxon>
        <taxon>Bacilli</taxon>
        <taxon>Bacillales</taxon>
        <taxon>Bacillaceae</taxon>
        <taxon>Bacillus</taxon>
    </lineage>
</organism>
<proteinExistence type="predicted"/>
<feature type="transmembrane region" description="Helical" evidence="1">
    <location>
        <begin position="14"/>
        <end position="39"/>
    </location>
</feature>
<evidence type="ECO:0000313" key="2">
    <source>
        <dbReference type="EMBL" id="OEH93632.1"/>
    </source>
</evidence>
<name>A0A1E5LHR7_9BACI</name>
<protein>
    <submittedName>
        <fullName evidence="2">Uncharacterized protein</fullName>
    </submittedName>
</protein>
<evidence type="ECO:0000256" key="1">
    <source>
        <dbReference type="SAM" id="Phobius"/>
    </source>
</evidence>
<sequence>MQLIKKKYYSFRKITLISLVTICSMLLILFFIGFLYFAITSITTGENFLDDPEVREETHNLTGEL</sequence>
<accession>A0A1E5LHR7</accession>
<reference evidence="2 3" key="1">
    <citation type="submission" date="2016-08" db="EMBL/GenBank/DDBJ databases">
        <title>Genome of Bacillus solimangrovi GH2-4.</title>
        <authorList>
            <person name="Lim S."/>
            <person name="Kim B.-C."/>
        </authorList>
    </citation>
    <scope>NUCLEOTIDE SEQUENCE [LARGE SCALE GENOMIC DNA]</scope>
    <source>
        <strain evidence="2 3">GH2-4</strain>
    </source>
</reference>
<gene>
    <name evidence="2" type="ORF">BFG57_01200</name>
</gene>
<keyword evidence="1" id="KW-1133">Transmembrane helix</keyword>
<keyword evidence="1" id="KW-0472">Membrane</keyword>
<dbReference type="Proteomes" id="UP000095209">
    <property type="component" value="Unassembled WGS sequence"/>
</dbReference>